<dbReference type="Proteomes" id="UP000689129">
    <property type="component" value="Unassembled WGS sequence"/>
</dbReference>
<feature type="region of interest" description="Disordered" evidence="1">
    <location>
        <begin position="1"/>
        <end position="60"/>
    </location>
</feature>
<dbReference type="OrthoDB" id="5238185at2759"/>
<gene>
    <name evidence="2" type="ORF">HYQ45_010383</name>
</gene>
<accession>A0A8I3AMD7</accession>
<evidence type="ECO:0000313" key="3">
    <source>
        <dbReference type="Proteomes" id="UP000689129"/>
    </source>
</evidence>
<dbReference type="InterPro" id="IPR050770">
    <property type="entry name" value="Intradiol_RC_Dioxygenase"/>
</dbReference>
<evidence type="ECO:0000313" key="2">
    <source>
        <dbReference type="EMBL" id="KAG7130910.1"/>
    </source>
</evidence>
<evidence type="ECO:0000256" key="1">
    <source>
        <dbReference type="SAM" id="MobiDB-lite"/>
    </source>
</evidence>
<dbReference type="AlphaFoldDB" id="A0A8I3AMD7"/>
<dbReference type="EMBL" id="JAEMWZ010000218">
    <property type="protein sequence ID" value="KAG7130910.1"/>
    <property type="molecule type" value="Genomic_DNA"/>
</dbReference>
<feature type="compositionally biased region" description="Basic and acidic residues" evidence="1">
    <location>
        <begin position="44"/>
        <end position="59"/>
    </location>
</feature>
<proteinExistence type="predicted"/>
<organism evidence="2 3">
    <name type="scientific">Verticillium longisporum</name>
    <name type="common">Verticillium dahliae var. longisporum</name>
    <dbReference type="NCBI Taxonomy" id="100787"/>
    <lineage>
        <taxon>Eukaryota</taxon>
        <taxon>Fungi</taxon>
        <taxon>Dikarya</taxon>
        <taxon>Ascomycota</taxon>
        <taxon>Pezizomycotina</taxon>
        <taxon>Sordariomycetes</taxon>
        <taxon>Hypocreomycetidae</taxon>
        <taxon>Glomerellales</taxon>
        <taxon>Plectosphaerellaceae</taxon>
        <taxon>Verticillium</taxon>
    </lineage>
</organism>
<protein>
    <submittedName>
        <fullName evidence="2">Uncharacterized protein</fullName>
    </submittedName>
</protein>
<reference evidence="2" key="1">
    <citation type="journal article" date="2021" name="Mol. Plant Pathol.">
        <title>A 20-kb lineage-specific genomic region tames virulence in pathogenic amphidiploid Verticillium longisporum.</title>
        <authorList>
            <person name="Harting R."/>
            <person name="Starke J."/>
            <person name="Kusch H."/>
            <person name="Poggeler S."/>
            <person name="Maurus I."/>
            <person name="Schluter R."/>
            <person name="Landesfeind M."/>
            <person name="Bulla I."/>
            <person name="Nowrousian M."/>
            <person name="de Jonge R."/>
            <person name="Stahlhut G."/>
            <person name="Hoff K.J."/>
            <person name="Asshauer K.P."/>
            <person name="Thurmer A."/>
            <person name="Stanke M."/>
            <person name="Daniel R."/>
            <person name="Morgenstern B."/>
            <person name="Thomma B.P.H.J."/>
            <person name="Kronstad J.W."/>
            <person name="Braus-Stromeyer S.A."/>
            <person name="Braus G.H."/>
        </authorList>
    </citation>
    <scope>NUCLEOTIDE SEQUENCE</scope>
    <source>
        <strain evidence="2">Vl32</strain>
    </source>
</reference>
<comment type="caution">
    <text evidence="2">The sequence shown here is derived from an EMBL/GenBank/DDBJ whole genome shotgun (WGS) entry which is preliminary data.</text>
</comment>
<sequence>MLVDSINHPKPAASTEGSVLGPFHTHDAPTLPNGGIMSDDEADSSGHYDVQRQDREAPSERALFIRGDPYESSDAVFGVKKSLVVSLDKVDEVTSSEFQVQEATWLLRYDFVLVSEEETLALRDHNAVAALRDLGLTHLKLVDHLPVPELD</sequence>
<dbReference type="PANTHER" id="PTHR33711">
    <property type="entry name" value="DIOXYGENASE, PUTATIVE (AFU_ORTHOLOGUE AFUA_2G02910)-RELATED"/>
    <property type="match status" value="1"/>
</dbReference>
<name>A0A8I3AMD7_VERLO</name>
<dbReference type="PANTHER" id="PTHR33711:SF7">
    <property type="entry name" value="INTRADIOL RING-CLEAVAGE DIOXYGENASES DOMAIN-CONTAINING PROTEIN-RELATED"/>
    <property type="match status" value="1"/>
</dbReference>